<dbReference type="Proteomes" id="UP001419268">
    <property type="component" value="Unassembled WGS sequence"/>
</dbReference>
<reference evidence="1 2" key="1">
    <citation type="submission" date="2024-01" db="EMBL/GenBank/DDBJ databases">
        <title>Genome assemblies of Stephania.</title>
        <authorList>
            <person name="Yang L."/>
        </authorList>
    </citation>
    <scope>NUCLEOTIDE SEQUENCE [LARGE SCALE GENOMIC DNA]</scope>
    <source>
        <strain evidence="1">JXDWG</strain>
        <tissue evidence="1">Leaf</tissue>
    </source>
</reference>
<sequence length="278" mass="32447">MSSPQIPQNEKNQQFQQNTSLKDMMKQLIEGQHRLNEDFKQFEVEFPGLHNLETQLIQFNARLQNMFDKEDLCSTQPIIHLEENMNVNMLKNVEVDEVTQVEDYWSETSEGIEVFQIELEIVIAQNKDEENELKIEVISERREEPQKESNEDQPLVLVKPPTLPCILVKPYKGVEVNEHSQIFYTADTFVLDDHYATDSFVMEVLNELLNLKEGVQASLPEYVDTPFIVDISLYFMFDEHWRTLGVLRLGWDISNLSCRISGVSLRRPKTLDFIPSSY</sequence>
<gene>
    <name evidence="1" type="ORF">Scep_009723</name>
</gene>
<dbReference type="EMBL" id="JBBNAG010000004">
    <property type="protein sequence ID" value="KAK9140042.1"/>
    <property type="molecule type" value="Genomic_DNA"/>
</dbReference>
<name>A0AAP0JW67_9MAGN</name>
<protein>
    <submittedName>
        <fullName evidence="1">Uncharacterized protein</fullName>
    </submittedName>
</protein>
<dbReference type="AlphaFoldDB" id="A0AAP0JW67"/>
<keyword evidence="2" id="KW-1185">Reference proteome</keyword>
<organism evidence="1 2">
    <name type="scientific">Stephania cephalantha</name>
    <dbReference type="NCBI Taxonomy" id="152367"/>
    <lineage>
        <taxon>Eukaryota</taxon>
        <taxon>Viridiplantae</taxon>
        <taxon>Streptophyta</taxon>
        <taxon>Embryophyta</taxon>
        <taxon>Tracheophyta</taxon>
        <taxon>Spermatophyta</taxon>
        <taxon>Magnoliopsida</taxon>
        <taxon>Ranunculales</taxon>
        <taxon>Menispermaceae</taxon>
        <taxon>Menispermoideae</taxon>
        <taxon>Cissampelideae</taxon>
        <taxon>Stephania</taxon>
    </lineage>
</organism>
<evidence type="ECO:0000313" key="2">
    <source>
        <dbReference type="Proteomes" id="UP001419268"/>
    </source>
</evidence>
<proteinExistence type="predicted"/>
<accession>A0AAP0JW67</accession>
<evidence type="ECO:0000313" key="1">
    <source>
        <dbReference type="EMBL" id="KAK9140042.1"/>
    </source>
</evidence>
<comment type="caution">
    <text evidence="1">The sequence shown here is derived from an EMBL/GenBank/DDBJ whole genome shotgun (WGS) entry which is preliminary data.</text>
</comment>